<keyword evidence="4 5" id="KW-0539">Nucleus</keyword>
<evidence type="ECO:0000256" key="5">
    <source>
        <dbReference type="PIRNR" id="PIRNR017302"/>
    </source>
</evidence>
<protein>
    <recommendedName>
        <fullName evidence="2 5">Ribosome biogenesis protein NOP53</fullName>
    </recommendedName>
</protein>
<dbReference type="GO" id="GO:0000027">
    <property type="term" value="P:ribosomal large subunit assembly"/>
    <property type="evidence" value="ECO:0007669"/>
    <property type="project" value="UniProtKB-UniRule"/>
</dbReference>
<gene>
    <name evidence="7" type="ORF">G3M48_007240</name>
</gene>
<evidence type="ECO:0000313" key="8">
    <source>
        <dbReference type="Proteomes" id="UP001397290"/>
    </source>
</evidence>
<sequence length="444" mass="50284">MPVIKPLSSDSHEAPSQYKQTSRKGKKAWRKNVDVTEVQKGLEDLNEEIIQGGVIRERDSADLFAVDVKGDSQISKKLPKHAKKTLKADEILNKRSAVPAVPMRKRASDKTTNGLLPVKRLRTDWVSHKDLARLKRVADGQHDTTIQVNDATFDLWEAPREEKPEVNLDHTKLTVKTPKTMKQAPISLVASGKAVPAVQRPSGGYSYNPVFTDYEERLATEGEKAVEDEKKRLAAEEAARLRQEAAAKSAAEAEAAEERANMSEWEEDSEWEGFQSGVEDQGGSSSMAAAKRPKRKTQAQRNRIRRRREEEQLAKHKAATKARRIQEARIREIAEELDGSERAALDALLRAGDSDSEGELPGTGEKLRRRQLGKYKLPERDLELVLPDELQDSLRLLRPEGNLLKDRYRSLLVRGKVESRRHIPFHKQAKRKTTEKWTHKDFIL</sequence>
<dbReference type="GO" id="GO:0005654">
    <property type="term" value="C:nucleoplasm"/>
    <property type="evidence" value="ECO:0007669"/>
    <property type="project" value="UniProtKB-SubCell"/>
</dbReference>
<dbReference type="GO" id="GO:0008097">
    <property type="term" value="F:5S rRNA binding"/>
    <property type="evidence" value="ECO:0007669"/>
    <property type="project" value="TreeGrafter"/>
</dbReference>
<evidence type="ECO:0000256" key="2">
    <source>
        <dbReference type="ARBA" id="ARBA00018339"/>
    </source>
</evidence>
<reference evidence="7 8" key="1">
    <citation type="submission" date="2020-02" db="EMBL/GenBank/DDBJ databases">
        <title>Comparative genomics of the hypocrealean fungal genus Beauvera.</title>
        <authorList>
            <person name="Showalter D.N."/>
            <person name="Bushley K.E."/>
            <person name="Rehner S.A."/>
        </authorList>
    </citation>
    <scope>NUCLEOTIDE SEQUENCE [LARGE SCALE GENOMIC DNA]</scope>
    <source>
        <strain evidence="7 8">ARSEF4384</strain>
    </source>
</reference>
<dbReference type="EMBL" id="JAAHCF010000511">
    <property type="protein sequence ID" value="KAK8143454.1"/>
    <property type="molecule type" value="Genomic_DNA"/>
</dbReference>
<accession>A0AAW0RMK2</accession>
<dbReference type="GO" id="GO:0005730">
    <property type="term" value="C:nucleolus"/>
    <property type="evidence" value="ECO:0007669"/>
    <property type="project" value="UniProtKB-SubCell"/>
</dbReference>
<evidence type="ECO:0000256" key="6">
    <source>
        <dbReference type="SAM" id="MobiDB-lite"/>
    </source>
</evidence>
<dbReference type="PIRSF" id="PIRSF017302">
    <property type="entry name" value="Gltscr2"/>
    <property type="match status" value="1"/>
</dbReference>
<evidence type="ECO:0000256" key="3">
    <source>
        <dbReference type="ARBA" id="ARBA00022517"/>
    </source>
</evidence>
<name>A0AAW0RMK2_9HYPO</name>
<evidence type="ECO:0000256" key="1">
    <source>
        <dbReference type="ARBA" id="ARBA00008838"/>
    </source>
</evidence>
<feature type="region of interest" description="Disordered" evidence="6">
    <location>
        <begin position="244"/>
        <end position="320"/>
    </location>
</feature>
<dbReference type="Pfam" id="PF07767">
    <property type="entry name" value="Nop53"/>
    <property type="match status" value="1"/>
</dbReference>
<evidence type="ECO:0000313" key="7">
    <source>
        <dbReference type="EMBL" id="KAK8143454.1"/>
    </source>
</evidence>
<comment type="caution">
    <text evidence="7">The sequence shown here is derived from an EMBL/GenBank/DDBJ whole genome shotgun (WGS) entry which is preliminary data.</text>
</comment>
<proteinExistence type="inferred from homology"/>
<comment type="subcellular location">
    <subcellularLocation>
        <location evidence="5">Nucleus</location>
        <location evidence="5">Nucleolus</location>
    </subcellularLocation>
    <subcellularLocation>
        <location evidence="5">Nucleus</location>
        <location evidence="5">Nucleoplasm</location>
    </subcellularLocation>
</comment>
<feature type="compositionally biased region" description="Basic residues" evidence="6">
    <location>
        <begin position="21"/>
        <end position="30"/>
    </location>
</feature>
<feature type="region of interest" description="Disordered" evidence="6">
    <location>
        <begin position="1"/>
        <end position="30"/>
    </location>
</feature>
<keyword evidence="3 5" id="KW-0690">Ribosome biogenesis</keyword>
<dbReference type="AlphaFoldDB" id="A0AAW0RMK2"/>
<dbReference type="PANTHER" id="PTHR14211:SF7">
    <property type="entry name" value="RIBOSOME BIOGENESIS PROTEIN NOP53"/>
    <property type="match status" value="1"/>
</dbReference>
<keyword evidence="8" id="KW-1185">Reference proteome</keyword>
<feature type="compositionally biased region" description="Basic residues" evidence="6">
    <location>
        <begin position="291"/>
        <end position="306"/>
    </location>
</feature>
<dbReference type="Proteomes" id="UP001397290">
    <property type="component" value="Unassembled WGS sequence"/>
</dbReference>
<dbReference type="GO" id="GO:0006364">
    <property type="term" value="P:rRNA processing"/>
    <property type="evidence" value="ECO:0007669"/>
    <property type="project" value="TreeGrafter"/>
</dbReference>
<evidence type="ECO:0000256" key="4">
    <source>
        <dbReference type="ARBA" id="ARBA00023242"/>
    </source>
</evidence>
<organism evidence="7 8">
    <name type="scientific">Beauveria asiatica</name>
    <dbReference type="NCBI Taxonomy" id="1069075"/>
    <lineage>
        <taxon>Eukaryota</taxon>
        <taxon>Fungi</taxon>
        <taxon>Dikarya</taxon>
        <taxon>Ascomycota</taxon>
        <taxon>Pezizomycotina</taxon>
        <taxon>Sordariomycetes</taxon>
        <taxon>Hypocreomycetidae</taxon>
        <taxon>Hypocreales</taxon>
        <taxon>Cordycipitaceae</taxon>
        <taxon>Beauveria</taxon>
    </lineage>
</organism>
<dbReference type="InterPro" id="IPR011687">
    <property type="entry name" value="Nop53/GLTSCR2"/>
</dbReference>
<comment type="function">
    <text evidence="5">May play a role in ribosome biogenesis.</text>
</comment>
<comment type="similarity">
    <text evidence="1 5">Belongs to the NOP53 family.</text>
</comment>
<dbReference type="PANTHER" id="PTHR14211">
    <property type="entry name" value="GLIOMA SUPPRESSOR CANDIDATE REGION GENE 2"/>
    <property type="match status" value="1"/>
</dbReference>